<name>A0A2S6NBK8_9HYPH</name>
<dbReference type="RefSeq" id="WP_104507203.1">
    <property type="nucleotide sequence ID" value="NZ_JACIGC010000016.1"/>
</dbReference>
<gene>
    <name evidence="1" type="ORF">CCR94_07195</name>
</gene>
<proteinExistence type="predicted"/>
<evidence type="ECO:0000313" key="2">
    <source>
        <dbReference type="Proteomes" id="UP000239089"/>
    </source>
</evidence>
<dbReference type="OrthoDB" id="5297432at2"/>
<evidence type="ECO:0008006" key="3">
    <source>
        <dbReference type="Google" id="ProtNLM"/>
    </source>
</evidence>
<sequence>MRADHVMWIATSNTIATLPATVVDRCVVVTIGRPSLAEGRRIAEELFAKFLRDRPGITPRLPAGAFELLAHQSPRTMRKSLHFACGFAAGRDSSAISVDDIKAALDIAVTPTEARSKIGFI</sequence>
<reference evidence="1 2" key="1">
    <citation type="journal article" date="2018" name="Arch. Microbiol.">
        <title>New insights into the metabolic potential of the phototrophic purple bacterium Rhodopila globiformis DSM 161(T) from its draft genome sequence and evidence for a vanadium-dependent nitrogenase.</title>
        <authorList>
            <person name="Imhoff J.F."/>
            <person name="Rahn T."/>
            <person name="Kunzel S."/>
            <person name="Neulinger S.C."/>
        </authorList>
    </citation>
    <scope>NUCLEOTIDE SEQUENCE [LARGE SCALE GENOMIC DNA]</scope>
    <source>
        <strain evidence="1 2">DSM 16996</strain>
    </source>
</reference>
<keyword evidence="2" id="KW-1185">Reference proteome</keyword>
<protein>
    <recommendedName>
        <fullName evidence="3">ATPase AAA-type core domain-containing protein</fullName>
    </recommendedName>
</protein>
<evidence type="ECO:0000313" key="1">
    <source>
        <dbReference type="EMBL" id="PPQ31987.1"/>
    </source>
</evidence>
<dbReference type="InterPro" id="IPR027417">
    <property type="entry name" value="P-loop_NTPase"/>
</dbReference>
<organism evidence="1 2">
    <name type="scientific">Rhodoblastus sphagnicola</name>
    <dbReference type="NCBI Taxonomy" id="333368"/>
    <lineage>
        <taxon>Bacteria</taxon>
        <taxon>Pseudomonadati</taxon>
        <taxon>Pseudomonadota</taxon>
        <taxon>Alphaproteobacteria</taxon>
        <taxon>Hyphomicrobiales</taxon>
        <taxon>Rhodoblastaceae</taxon>
        <taxon>Rhodoblastus</taxon>
    </lineage>
</organism>
<dbReference type="EMBL" id="NHSJ01000045">
    <property type="protein sequence ID" value="PPQ31987.1"/>
    <property type="molecule type" value="Genomic_DNA"/>
</dbReference>
<comment type="caution">
    <text evidence="1">The sequence shown here is derived from an EMBL/GenBank/DDBJ whole genome shotgun (WGS) entry which is preliminary data.</text>
</comment>
<dbReference type="SUPFAM" id="SSF52540">
    <property type="entry name" value="P-loop containing nucleoside triphosphate hydrolases"/>
    <property type="match status" value="1"/>
</dbReference>
<dbReference type="Proteomes" id="UP000239089">
    <property type="component" value="Unassembled WGS sequence"/>
</dbReference>
<dbReference type="AlphaFoldDB" id="A0A2S6NBK8"/>
<accession>A0A2S6NBK8</accession>